<name>A0A6T8HP59_9STRA</name>
<proteinExistence type="predicted"/>
<dbReference type="EMBL" id="HBEL01013175">
    <property type="protein sequence ID" value="CAD8410205.1"/>
    <property type="molecule type" value="Transcribed_RNA"/>
</dbReference>
<keyword evidence="2" id="KW-0812">Transmembrane</keyword>
<evidence type="ECO:0000313" key="3">
    <source>
        <dbReference type="EMBL" id="CAD8410204.1"/>
    </source>
</evidence>
<protein>
    <submittedName>
        <fullName evidence="3">Uncharacterized protein</fullName>
    </submittedName>
</protein>
<dbReference type="EMBL" id="HBEL01013174">
    <property type="protein sequence ID" value="CAD8410204.1"/>
    <property type="molecule type" value="Transcribed_RNA"/>
</dbReference>
<keyword evidence="2" id="KW-0472">Membrane</keyword>
<dbReference type="AlphaFoldDB" id="A0A6T8HP59"/>
<organism evidence="3">
    <name type="scientific">Proboscia inermis</name>
    <dbReference type="NCBI Taxonomy" id="420281"/>
    <lineage>
        <taxon>Eukaryota</taxon>
        <taxon>Sar</taxon>
        <taxon>Stramenopiles</taxon>
        <taxon>Ochrophyta</taxon>
        <taxon>Bacillariophyta</taxon>
        <taxon>Coscinodiscophyceae</taxon>
        <taxon>Rhizosoleniophycidae</taxon>
        <taxon>Rhizosoleniales</taxon>
        <taxon>Rhizosoleniaceae</taxon>
        <taxon>Proboscia</taxon>
    </lineage>
</organism>
<gene>
    <name evidence="3" type="ORF">PINE0816_LOCUS6327</name>
    <name evidence="4" type="ORF">PINE0816_LOCUS6328</name>
</gene>
<evidence type="ECO:0000313" key="4">
    <source>
        <dbReference type="EMBL" id="CAD8410205.1"/>
    </source>
</evidence>
<evidence type="ECO:0000256" key="1">
    <source>
        <dbReference type="SAM" id="MobiDB-lite"/>
    </source>
</evidence>
<reference evidence="3" key="1">
    <citation type="submission" date="2021-01" db="EMBL/GenBank/DDBJ databases">
        <authorList>
            <person name="Corre E."/>
            <person name="Pelletier E."/>
            <person name="Niang G."/>
            <person name="Scheremetjew M."/>
            <person name="Finn R."/>
            <person name="Kale V."/>
            <person name="Holt S."/>
            <person name="Cochrane G."/>
            <person name="Meng A."/>
            <person name="Brown T."/>
            <person name="Cohen L."/>
        </authorList>
    </citation>
    <scope>NUCLEOTIDE SEQUENCE</scope>
    <source>
        <strain evidence="3">CCAP1064/1</strain>
    </source>
</reference>
<feature type="region of interest" description="Disordered" evidence="1">
    <location>
        <begin position="343"/>
        <end position="362"/>
    </location>
</feature>
<evidence type="ECO:0000256" key="2">
    <source>
        <dbReference type="SAM" id="Phobius"/>
    </source>
</evidence>
<keyword evidence="2" id="KW-1133">Transmembrane helix</keyword>
<feature type="transmembrane region" description="Helical" evidence="2">
    <location>
        <begin position="308"/>
        <end position="330"/>
    </location>
</feature>
<accession>A0A6T8HP59</accession>
<feature type="compositionally biased region" description="Basic and acidic residues" evidence="1">
    <location>
        <begin position="343"/>
        <end position="354"/>
    </location>
</feature>
<sequence>MNDADIIPDTSKPKSNCIELTMVPSSGLFRVPSSGVWPRLDTVNWKLESASDRGGFIAAGTFEPNSTARIPTTTCWEDDITLPIIDCALLYVDDPSYKYYGKMQVVWNGTVWDPAIDTSSNGQRNMNHAVVWLGDKCHDHIDKVCVGTGHPENDHLKYLLEVDLMISNEDGSGNIQEANTTDLWELDWGVNAYLASSDNDSNNQFNNGYSHVNLGNMLVAHNVRYRPGTTHRTLQCMERHFQYPSACIVFGLSKKSAWAVSSLTLKVDGREVQTNDHDNWDCNIDMCEGYIVTPLLGCSDDLPGLSGAAIASIAAGIGVASGLVLGWVWCYCRSRPRFHREDQKSVEANKKRNSDTANANEI</sequence>